<proteinExistence type="evidence at transcript level"/>
<name>B6SI85_MAIZE</name>
<evidence type="ECO:0000313" key="2">
    <source>
        <dbReference type="EMBL" id="ACG24568.1"/>
    </source>
</evidence>
<reference evidence="2" key="1">
    <citation type="journal article" date="2009" name="Plant Mol. Biol.">
        <title>Insights into corn genes derived from large-scale cDNA sequencing.</title>
        <authorList>
            <person name="Alexandrov N.N."/>
            <person name="Brover V.V."/>
            <person name="Freidin S."/>
            <person name="Troukhan M.E."/>
            <person name="Tatarinova T.V."/>
            <person name="Zhang H."/>
            <person name="Swaller T.J."/>
            <person name="Lu Y.P."/>
            <person name="Bouck J."/>
            <person name="Flavell R.B."/>
            <person name="Feldmann K.A."/>
        </authorList>
    </citation>
    <scope>NUCLEOTIDE SEQUENCE</scope>
</reference>
<evidence type="ECO:0000256" key="1">
    <source>
        <dbReference type="SAM" id="MobiDB-lite"/>
    </source>
</evidence>
<dbReference type="ExpressionAtlas" id="B6SI85">
    <property type="expression patterns" value="baseline and differential"/>
</dbReference>
<dbReference type="AlphaFoldDB" id="B6SI85"/>
<feature type="region of interest" description="Disordered" evidence="1">
    <location>
        <begin position="41"/>
        <end position="86"/>
    </location>
</feature>
<sequence length="108" mass="11342">MASTTTTASNNLAGVWLGELSSALHGTWQAVAVAVAATHGLGEDDDPRLPCQQQQRPWRGDDRSSSNNKALRGAAAAGTDRREGDVARCGGAMSDTTLYLLLDRFAPS</sequence>
<organism evidence="2">
    <name type="scientific">Zea mays</name>
    <name type="common">Maize</name>
    <dbReference type="NCBI Taxonomy" id="4577"/>
    <lineage>
        <taxon>Eukaryota</taxon>
        <taxon>Viridiplantae</taxon>
        <taxon>Streptophyta</taxon>
        <taxon>Embryophyta</taxon>
        <taxon>Tracheophyta</taxon>
        <taxon>Spermatophyta</taxon>
        <taxon>Magnoliopsida</taxon>
        <taxon>Liliopsida</taxon>
        <taxon>Poales</taxon>
        <taxon>Poaceae</taxon>
        <taxon>PACMAD clade</taxon>
        <taxon>Panicoideae</taxon>
        <taxon>Andropogonodae</taxon>
        <taxon>Andropogoneae</taxon>
        <taxon>Tripsacinae</taxon>
        <taxon>Zea</taxon>
    </lineage>
</organism>
<protein>
    <submittedName>
        <fullName evidence="2">Uncharacterized protein</fullName>
    </submittedName>
</protein>
<dbReference type="EMBL" id="EU952450">
    <property type="protein sequence ID" value="ACG24568.1"/>
    <property type="molecule type" value="mRNA"/>
</dbReference>
<accession>B6SI85</accession>